<comment type="caution">
    <text evidence="1">The sequence shown here is derived from an EMBL/GenBank/DDBJ whole genome shotgun (WGS) entry which is preliminary data.</text>
</comment>
<evidence type="ECO:0000313" key="2">
    <source>
        <dbReference type="Proteomes" id="UP000255165"/>
    </source>
</evidence>
<reference evidence="2" key="1">
    <citation type="submission" date="2018-06" db="EMBL/GenBank/DDBJ databases">
        <authorList>
            <person name="Feng T."/>
            <person name="Jeon C.O."/>
        </authorList>
    </citation>
    <scope>NUCLEOTIDE SEQUENCE [LARGE SCALE GENOMIC DNA]</scope>
    <source>
        <strain evidence="2">S23</strain>
    </source>
</reference>
<dbReference type="EMBL" id="QKWJ01000016">
    <property type="protein sequence ID" value="RDK09476.1"/>
    <property type="molecule type" value="Genomic_DNA"/>
</dbReference>
<sequence length="64" mass="6713">MTHDKKIATKWEMAAFAFLTGFNAHAHTSSSLGVVSGTLAVCALIARAMHSWAEQPANASAALL</sequence>
<organism evidence="1 2">
    <name type="scientific">Cupriavidus lacunae</name>
    <dbReference type="NCBI Taxonomy" id="2666307"/>
    <lineage>
        <taxon>Bacteria</taxon>
        <taxon>Pseudomonadati</taxon>
        <taxon>Pseudomonadota</taxon>
        <taxon>Betaproteobacteria</taxon>
        <taxon>Burkholderiales</taxon>
        <taxon>Burkholderiaceae</taxon>
        <taxon>Cupriavidus</taxon>
    </lineage>
</organism>
<gene>
    <name evidence="1" type="ORF">DN412_15425</name>
</gene>
<keyword evidence="2" id="KW-1185">Reference proteome</keyword>
<dbReference type="RefSeq" id="WP_115212415.1">
    <property type="nucleotide sequence ID" value="NZ_QKWJ01000016.1"/>
</dbReference>
<name>A0A370NV50_9BURK</name>
<protein>
    <submittedName>
        <fullName evidence="1">Uncharacterized protein</fullName>
    </submittedName>
</protein>
<accession>A0A370NV50</accession>
<proteinExistence type="predicted"/>
<dbReference type="AlphaFoldDB" id="A0A370NV50"/>
<dbReference type="Proteomes" id="UP000255165">
    <property type="component" value="Unassembled WGS sequence"/>
</dbReference>
<evidence type="ECO:0000313" key="1">
    <source>
        <dbReference type="EMBL" id="RDK09476.1"/>
    </source>
</evidence>